<gene>
    <name evidence="2" type="ORF">QFZ49_007590</name>
</gene>
<organism evidence="2 3">
    <name type="scientific">Streptomyces turgidiscabies</name>
    <dbReference type="NCBI Taxonomy" id="85558"/>
    <lineage>
        <taxon>Bacteria</taxon>
        <taxon>Bacillati</taxon>
        <taxon>Actinomycetota</taxon>
        <taxon>Actinomycetes</taxon>
        <taxon>Kitasatosporales</taxon>
        <taxon>Streptomycetaceae</taxon>
        <taxon>Streptomyces</taxon>
    </lineage>
</organism>
<reference evidence="2 3" key="1">
    <citation type="submission" date="2023-07" db="EMBL/GenBank/DDBJ databases">
        <title>Comparative genomics of wheat-associated soil bacteria to identify genetic determinants of phenazine resistance.</title>
        <authorList>
            <person name="Mouncey N."/>
        </authorList>
    </citation>
    <scope>NUCLEOTIDE SEQUENCE [LARGE SCALE GENOMIC DNA]</scope>
    <source>
        <strain evidence="2 3">W2I16</strain>
    </source>
</reference>
<proteinExistence type="predicted"/>
<evidence type="ECO:0000256" key="1">
    <source>
        <dbReference type="SAM" id="Phobius"/>
    </source>
</evidence>
<keyword evidence="1" id="KW-0472">Membrane</keyword>
<keyword evidence="1" id="KW-0812">Transmembrane</keyword>
<dbReference type="Proteomes" id="UP001223072">
    <property type="component" value="Unassembled WGS sequence"/>
</dbReference>
<evidence type="ECO:0000313" key="3">
    <source>
        <dbReference type="Proteomes" id="UP001223072"/>
    </source>
</evidence>
<feature type="transmembrane region" description="Helical" evidence="1">
    <location>
        <begin position="99"/>
        <end position="123"/>
    </location>
</feature>
<dbReference type="RefSeq" id="WP_307631104.1">
    <property type="nucleotide sequence ID" value="NZ_JAUSZS010000008.1"/>
</dbReference>
<feature type="transmembrane region" description="Helical" evidence="1">
    <location>
        <begin position="135"/>
        <end position="156"/>
    </location>
</feature>
<feature type="transmembrane region" description="Helical" evidence="1">
    <location>
        <begin position="34"/>
        <end position="56"/>
    </location>
</feature>
<comment type="caution">
    <text evidence="2">The sequence shown here is derived from an EMBL/GenBank/DDBJ whole genome shotgun (WGS) entry which is preliminary data.</text>
</comment>
<evidence type="ECO:0000313" key="2">
    <source>
        <dbReference type="EMBL" id="MDQ0937615.1"/>
    </source>
</evidence>
<accession>A0ABU0S056</accession>
<protein>
    <submittedName>
        <fullName evidence="2">Membrane protein YfcA</fullName>
    </submittedName>
</protein>
<sequence>MFYGRNDYRPRDLTQAWFWEEAFTAVCSFIGSRAVWVALGNAATLLSALAALVYYWSRPVSFAGYVVVQLACLVCQAVALIPVIWPGREVTGYSDLHQTLTVTTVAGSFCLVVCPGAILLTFLHVDAGSPPWDALISSGSAFMLAGVVGGMAGTFLSDRENSGDSADVDSGGFDGN</sequence>
<keyword evidence="1" id="KW-1133">Transmembrane helix</keyword>
<feature type="transmembrane region" description="Helical" evidence="1">
    <location>
        <begin position="62"/>
        <end position="87"/>
    </location>
</feature>
<dbReference type="EMBL" id="JAUSZS010000008">
    <property type="protein sequence ID" value="MDQ0937615.1"/>
    <property type="molecule type" value="Genomic_DNA"/>
</dbReference>
<keyword evidence="3" id="KW-1185">Reference proteome</keyword>
<name>A0ABU0S056_9ACTN</name>